<evidence type="ECO:0000256" key="12">
    <source>
        <dbReference type="ARBA" id="ARBA00037975"/>
    </source>
</evidence>
<evidence type="ECO:0000313" key="16">
    <source>
        <dbReference type="Proteomes" id="UP000031535"/>
    </source>
</evidence>
<evidence type="ECO:0000256" key="9">
    <source>
        <dbReference type="ARBA" id="ARBA00022989"/>
    </source>
</evidence>
<feature type="transmembrane region" description="Helical" evidence="13">
    <location>
        <begin position="58"/>
        <end position="76"/>
    </location>
</feature>
<evidence type="ECO:0000256" key="2">
    <source>
        <dbReference type="ARBA" id="ARBA00004651"/>
    </source>
</evidence>
<dbReference type="Proteomes" id="UP000031535">
    <property type="component" value="Unassembled WGS sequence"/>
</dbReference>
<keyword evidence="3" id="KW-0813">Transport</keyword>
<protein>
    <submittedName>
        <fullName evidence="15">Cytochrome B561</fullName>
    </submittedName>
</protein>
<keyword evidence="8" id="KW-0249">Electron transport</keyword>
<dbReference type="STRING" id="226910.UCMB321_2490"/>
<evidence type="ECO:0000256" key="7">
    <source>
        <dbReference type="ARBA" id="ARBA00022723"/>
    </source>
</evidence>
<dbReference type="Pfam" id="PF01292">
    <property type="entry name" value="Ni_hydr_CYTB"/>
    <property type="match status" value="1"/>
</dbReference>
<feature type="domain" description="Cytochrome b561 bacterial/Ni-hydrogenase" evidence="14">
    <location>
        <begin position="16"/>
        <end position="176"/>
    </location>
</feature>
<gene>
    <name evidence="15" type="ORF">UCMB321_2490</name>
</gene>
<comment type="cofactor">
    <cofactor evidence="1">
        <name>heme b</name>
        <dbReference type="ChEBI" id="CHEBI:60344"/>
    </cofactor>
</comment>
<dbReference type="InterPro" id="IPR016174">
    <property type="entry name" value="Di-haem_cyt_TM"/>
</dbReference>
<dbReference type="EMBL" id="JXDG01000033">
    <property type="protein sequence ID" value="KIH83748.1"/>
    <property type="molecule type" value="Genomic_DNA"/>
</dbReference>
<keyword evidence="10" id="KW-0408">Iron</keyword>
<evidence type="ECO:0000256" key="10">
    <source>
        <dbReference type="ARBA" id="ARBA00023004"/>
    </source>
</evidence>
<dbReference type="PANTHER" id="PTHR30529:SF1">
    <property type="entry name" value="CYTOCHROME B561 HOMOLOG 2"/>
    <property type="match status" value="1"/>
</dbReference>
<dbReference type="GO" id="GO:0022904">
    <property type="term" value="P:respiratory electron transport chain"/>
    <property type="evidence" value="ECO:0007669"/>
    <property type="project" value="InterPro"/>
</dbReference>
<evidence type="ECO:0000256" key="5">
    <source>
        <dbReference type="ARBA" id="ARBA00022617"/>
    </source>
</evidence>
<dbReference type="GO" id="GO:0020037">
    <property type="term" value="F:heme binding"/>
    <property type="evidence" value="ECO:0007669"/>
    <property type="project" value="TreeGrafter"/>
</dbReference>
<accession>A0A0C2EYA0</accession>
<evidence type="ECO:0000313" key="15">
    <source>
        <dbReference type="EMBL" id="KIH83748.1"/>
    </source>
</evidence>
<dbReference type="OrthoDB" id="8589936at2"/>
<proteinExistence type="inferred from homology"/>
<keyword evidence="16" id="KW-1185">Reference proteome</keyword>
<comment type="similarity">
    <text evidence="12">Belongs to the cytochrome b561 family.</text>
</comment>
<keyword evidence="4" id="KW-1003">Cell membrane</keyword>
<dbReference type="AlphaFoldDB" id="A0A0C2EYA0"/>
<evidence type="ECO:0000256" key="3">
    <source>
        <dbReference type="ARBA" id="ARBA00022448"/>
    </source>
</evidence>
<dbReference type="RefSeq" id="WP_084614959.1">
    <property type="nucleotide sequence ID" value="NZ_JXDG01000033.1"/>
</dbReference>
<evidence type="ECO:0000256" key="8">
    <source>
        <dbReference type="ARBA" id="ARBA00022982"/>
    </source>
</evidence>
<organism evidence="15 16">
    <name type="scientific">Pseudomonas batumici</name>
    <dbReference type="NCBI Taxonomy" id="226910"/>
    <lineage>
        <taxon>Bacteria</taxon>
        <taxon>Pseudomonadati</taxon>
        <taxon>Pseudomonadota</taxon>
        <taxon>Gammaproteobacteria</taxon>
        <taxon>Pseudomonadales</taxon>
        <taxon>Pseudomonadaceae</taxon>
        <taxon>Pseudomonas</taxon>
    </lineage>
</organism>
<dbReference type="SUPFAM" id="SSF81342">
    <property type="entry name" value="Transmembrane di-heme cytochromes"/>
    <property type="match status" value="1"/>
</dbReference>
<keyword evidence="5" id="KW-0349">Heme</keyword>
<keyword evidence="7" id="KW-0479">Metal-binding</keyword>
<dbReference type="GO" id="GO:0046872">
    <property type="term" value="F:metal ion binding"/>
    <property type="evidence" value="ECO:0007669"/>
    <property type="project" value="UniProtKB-KW"/>
</dbReference>
<keyword evidence="9 13" id="KW-1133">Transmembrane helix</keyword>
<dbReference type="InterPro" id="IPR052168">
    <property type="entry name" value="Cytochrome_b561_oxidase"/>
</dbReference>
<dbReference type="InterPro" id="IPR011577">
    <property type="entry name" value="Cyt_b561_bac/Ni-Hgenase"/>
</dbReference>
<comment type="subcellular location">
    <subcellularLocation>
        <location evidence="2">Cell membrane</location>
        <topology evidence="2">Multi-pass membrane protein</topology>
    </subcellularLocation>
</comment>
<evidence type="ECO:0000256" key="11">
    <source>
        <dbReference type="ARBA" id="ARBA00023136"/>
    </source>
</evidence>
<sequence>MVHPVLQSPPRPYTTARIYLHWISALVILWATLSGFGVTLLPVNHPVRQWVESVNPQLTSLFIPLFAWRLWLYLTTSSEPAAGTRDLQKSIARLAHILIYLSVSGVLLTGVMMMNHPVLLLGIMPLPQLLHSLPALAEVQQLHHLLCTLLAALVALHLAAVLQHQLRGRSVLRRML</sequence>
<keyword evidence="6 13" id="KW-0812">Transmembrane</keyword>
<evidence type="ECO:0000256" key="13">
    <source>
        <dbReference type="SAM" id="Phobius"/>
    </source>
</evidence>
<name>A0A0C2EYA0_9PSED</name>
<evidence type="ECO:0000256" key="6">
    <source>
        <dbReference type="ARBA" id="ARBA00022692"/>
    </source>
</evidence>
<feature type="transmembrane region" description="Helical" evidence="13">
    <location>
        <begin position="18"/>
        <end position="38"/>
    </location>
</feature>
<dbReference type="PANTHER" id="PTHR30529">
    <property type="entry name" value="CYTOCHROME B561"/>
    <property type="match status" value="1"/>
</dbReference>
<evidence type="ECO:0000256" key="1">
    <source>
        <dbReference type="ARBA" id="ARBA00001970"/>
    </source>
</evidence>
<keyword evidence="11 13" id="KW-0472">Membrane</keyword>
<dbReference type="GO" id="GO:0009055">
    <property type="term" value="F:electron transfer activity"/>
    <property type="evidence" value="ECO:0007669"/>
    <property type="project" value="InterPro"/>
</dbReference>
<reference evidence="15 16" key="1">
    <citation type="submission" date="2015-01" db="EMBL/GenBank/DDBJ databases">
        <title>Complete genome of Pseudomonas batumici UCM B-321 producer of the batumin antibiotic with strong antistaphilococcal and potential anticancer activity.</title>
        <authorList>
            <person name="Klochko V.V."/>
            <person name="Zelena L.B."/>
            <person name="Elena K.A."/>
            <person name="Reva O.N."/>
        </authorList>
    </citation>
    <scope>NUCLEOTIDE SEQUENCE [LARGE SCALE GENOMIC DNA]</scope>
    <source>
        <strain evidence="15 16">UCM B-321</strain>
    </source>
</reference>
<feature type="transmembrane region" description="Helical" evidence="13">
    <location>
        <begin position="97"/>
        <end position="123"/>
    </location>
</feature>
<comment type="caution">
    <text evidence="15">The sequence shown here is derived from an EMBL/GenBank/DDBJ whole genome shotgun (WGS) entry which is preliminary data.</text>
</comment>
<evidence type="ECO:0000259" key="14">
    <source>
        <dbReference type="Pfam" id="PF01292"/>
    </source>
</evidence>
<feature type="transmembrane region" description="Helical" evidence="13">
    <location>
        <begin position="143"/>
        <end position="166"/>
    </location>
</feature>
<evidence type="ECO:0000256" key="4">
    <source>
        <dbReference type="ARBA" id="ARBA00022475"/>
    </source>
</evidence>
<dbReference type="GO" id="GO:0005886">
    <property type="term" value="C:plasma membrane"/>
    <property type="evidence" value="ECO:0007669"/>
    <property type="project" value="UniProtKB-SubCell"/>
</dbReference>
<dbReference type="PATRIC" id="fig|226910.6.peg.2479"/>